<keyword evidence="2 12" id="KW-0235">DNA replication</keyword>
<evidence type="ECO:0000256" key="9">
    <source>
        <dbReference type="ARBA" id="ARBA00023125"/>
    </source>
</evidence>
<evidence type="ECO:0000256" key="3">
    <source>
        <dbReference type="ARBA" id="ARBA00022723"/>
    </source>
</evidence>
<feature type="binding site" evidence="12">
    <location>
        <position position="467"/>
    </location>
    <ligand>
        <name>Zn(2+)</name>
        <dbReference type="ChEBI" id="CHEBI:29105"/>
        <label>2</label>
    </ligand>
</feature>
<dbReference type="GO" id="GO:0043138">
    <property type="term" value="F:3'-5' DNA helicase activity"/>
    <property type="evidence" value="ECO:0007669"/>
    <property type="project" value="UniProtKB-EC"/>
</dbReference>
<dbReference type="CDD" id="cd17929">
    <property type="entry name" value="DEXHc_priA"/>
    <property type="match status" value="1"/>
</dbReference>
<comment type="catalytic activity">
    <reaction evidence="11 12">
        <text>ATP + H2O = ADP + phosphate + H(+)</text>
        <dbReference type="Rhea" id="RHEA:13065"/>
        <dbReference type="ChEBI" id="CHEBI:15377"/>
        <dbReference type="ChEBI" id="CHEBI:15378"/>
        <dbReference type="ChEBI" id="CHEBI:30616"/>
        <dbReference type="ChEBI" id="CHEBI:43474"/>
        <dbReference type="ChEBI" id="CHEBI:456216"/>
        <dbReference type="EC" id="5.6.2.4"/>
    </reaction>
</comment>
<dbReference type="Proteomes" id="UP000184526">
    <property type="component" value="Unassembled WGS sequence"/>
</dbReference>
<comment type="catalytic activity">
    <reaction evidence="12">
        <text>Couples ATP hydrolysis with the unwinding of duplex DNA by translocating in the 3'-5' direction.</text>
        <dbReference type="EC" id="5.6.2.4"/>
    </reaction>
</comment>
<feature type="binding site" evidence="12">
    <location>
        <position position="440"/>
    </location>
    <ligand>
        <name>Zn(2+)</name>
        <dbReference type="ChEBI" id="CHEBI:29105"/>
        <label>1</label>
    </ligand>
</feature>
<feature type="binding site" evidence="12">
    <location>
        <position position="480"/>
    </location>
    <ligand>
        <name>Zn(2+)</name>
        <dbReference type="ChEBI" id="CHEBI:29105"/>
        <label>1</label>
    </ligand>
</feature>
<dbReference type="NCBIfam" id="NF004066">
    <property type="entry name" value="PRK05580.1-3"/>
    <property type="match status" value="1"/>
</dbReference>
<dbReference type="InterPro" id="IPR041222">
    <property type="entry name" value="PriA_3primeBD"/>
</dbReference>
<comment type="function">
    <text evidence="12">Initiates the restart of stalled replication forks, which reloads the replicative helicase on sites other than the origin of replication. Recognizes and binds to abandoned replication forks and remodels them to uncover a helicase loading site. Promotes assembly of the primosome at these replication forks.</text>
</comment>
<dbReference type="GO" id="GO:0005524">
    <property type="term" value="F:ATP binding"/>
    <property type="evidence" value="ECO:0007669"/>
    <property type="project" value="UniProtKB-UniRule"/>
</dbReference>
<gene>
    <name evidence="12" type="primary">priA</name>
    <name evidence="15" type="ORF">SAMN02745196_00283</name>
</gene>
<evidence type="ECO:0000259" key="13">
    <source>
        <dbReference type="PROSITE" id="PS51192"/>
    </source>
</evidence>
<dbReference type="InterPro" id="IPR027417">
    <property type="entry name" value="P-loop_NTPase"/>
</dbReference>
<keyword evidence="1 12" id="KW-0639">Primosome</keyword>
<evidence type="ECO:0000256" key="2">
    <source>
        <dbReference type="ARBA" id="ARBA00022705"/>
    </source>
</evidence>
<dbReference type="EMBL" id="FQXP01000003">
    <property type="protein sequence ID" value="SHH41232.1"/>
    <property type="molecule type" value="Genomic_DNA"/>
</dbReference>
<dbReference type="OrthoDB" id="9759544at2"/>
<reference evidence="15 16" key="1">
    <citation type="submission" date="2016-11" db="EMBL/GenBank/DDBJ databases">
        <authorList>
            <person name="Jaros S."/>
            <person name="Januszkiewicz K."/>
            <person name="Wedrychowicz H."/>
        </authorList>
    </citation>
    <scope>NUCLEOTIDE SEQUENCE [LARGE SCALE GENOMIC DNA]</scope>
    <source>
        <strain evidence="15 16">DSM 3089</strain>
    </source>
</reference>
<evidence type="ECO:0000256" key="4">
    <source>
        <dbReference type="ARBA" id="ARBA00022741"/>
    </source>
</evidence>
<dbReference type="SMART" id="SM00490">
    <property type="entry name" value="HELICc"/>
    <property type="match status" value="1"/>
</dbReference>
<dbReference type="InterPro" id="IPR040498">
    <property type="entry name" value="PriA_CRR"/>
</dbReference>
<keyword evidence="4 12" id="KW-0547">Nucleotide-binding</keyword>
<dbReference type="PANTHER" id="PTHR30580">
    <property type="entry name" value="PRIMOSOMAL PROTEIN N"/>
    <property type="match status" value="1"/>
</dbReference>
<dbReference type="STRING" id="1121306.SAMN02745196_00283"/>
<dbReference type="Pfam" id="PF18319">
    <property type="entry name" value="Zn_ribbon_PriA"/>
    <property type="match status" value="1"/>
</dbReference>
<dbReference type="GO" id="GO:1990077">
    <property type="term" value="C:primosome complex"/>
    <property type="evidence" value="ECO:0007669"/>
    <property type="project" value="UniProtKB-UniRule"/>
</dbReference>
<feature type="domain" description="Helicase ATP-binding" evidence="13">
    <location>
        <begin position="209"/>
        <end position="375"/>
    </location>
</feature>
<dbReference type="InterPro" id="IPR001650">
    <property type="entry name" value="Helicase_C-like"/>
</dbReference>
<keyword evidence="5 12" id="KW-0378">Hydrolase</keyword>
<dbReference type="InterPro" id="IPR014001">
    <property type="entry name" value="Helicase_ATP-bd"/>
</dbReference>
<feature type="binding site" evidence="12">
    <location>
        <position position="446"/>
    </location>
    <ligand>
        <name>Zn(2+)</name>
        <dbReference type="ChEBI" id="CHEBI:29105"/>
        <label>2</label>
    </ligand>
</feature>
<keyword evidence="10 12" id="KW-0413">Isomerase</keyword>
<dbReference type="GO" id="GO:0008270">
    <property type="term" value="F:zinc ion binding"/>
    <property type="evidence" value="ECO:0007669"/>
    <property type="project" value="UniProtKB-UniRule"/>
</dbReference>
<dbReference type="CDD" id="cd18804">
    <property type="entry name" value="SF2_C_priA"/>
    <property type="match status" value="1"/>
</dbReference>
<keyword evidence="3 12" id="KW-0479">Metal-binding</keyword>
<dbReference type="RefSeq" id="WP_072829324.1">
    <property type="nucleotide sequence ID" value="NZ_FQXP01000003.1"/>
</dbReference>
<dbReference type="InterPro" id="IPR005259">
    <property type="entry name" value="PriA"/>
</dbReference>
<dbReference type="Pfam" id="PF17764">
    <property type="entry name" value="PriA_3primeBD"/>
    <property type="match status" value="1"/>
</dbReference>
<keyword evidence="8 12" id="KW-0067">ATP-binding</keyword>
<sequence length="733" mass="83882">MFFYAGIIINNISVHIDKVFTYEIPEELVGVLDIGYRVRVPFGRGDKVVEGFVLEMKESFAQLEKTKKVISLCDKKPLLSYDDVELIKKIRNKYLSTYIEAIRLMLPPGIFKGMKKKTTNLLYIGRPLEEKYLKEPYIKIVKVIDENKGQYNKAELSKKFNVSLSSINTLVKHGFISLEEHEESRADFREFIPYEEKVLKDFQKNAIDIILNSCEKKFLLHGVTGSGKTEIYLNLVSKYLKEGKESIILVPEISLTPQMVERIKGRFGKDVAVFHSKLSDGERYDEWMRVNEGAAKVAIGARSALFLPFRNLGLIVIDEEHENSYKSDSSPKYNAKEVAFMKSDISGCKVVLGSATPSIESYHSSLRGEVKLITLERRVNNRPLPETKIIDMREELISGNRSIFSRELYSAIEETLSRGEQIILFLNKRGFSSFVSCRECGYVYKCDNCDISLTYHNFSNKLICHYCGCSKEVSKLCPKCKSKYIKQFGVGTERVEQELHRYFKGIRTLRMDFDTTRKKNSHEEIYNSFKRGDADVLIGTQMITKGLDFENVTLVGVLAADLSLNLPDYRASERTFQIIMQVAGRAGRADKSGRVIVQTYSPDEISIQKTVTNDYEGFYENEIKIRELMNYPPFSKLLVINATSIKERELIEAMNYLGIKLDDILKEFPQVSKLGPCSCGVSKIKNEYRWQIILKGELNDEINNLMKNTAYETLKEINNGIKISLDINPNSLM</sequence>
<dbReference type="PROSITE" id="PS51194">
    <property type="entry name" value="HELICASE_CTER"/>
    <property type="match status" value="1"/>
</dbReference>
<dbReference type="GO" id="GO:0006310">
    <property type="term" value="P:DNA recombination"/>
    <property type="evidence" value="ECO:0007669"/>
    <property type="project" value="InterPro"/>
</dbReference>
<feature type="domain" description="Helicase C-terminal" evidence="14">
    <location>
        <begin position="472"/>
        <end position="626"/>
    </location>
</feature>
<dbReference type="InterPro" id="IPR011545">
    <property type="entry name" value="DEAD/DEAH_box_helicase_dom"/>
</dbReference>
<feature type="binding site" evidence="12">
    <location>
        <position position="437"/>
    </location>
    <ligand>
        <name>Zn(2+)</name>
        <dbReference type="ChEBI" id="CHEBI:29105"/>
        <label>1</label>
    </ligand>
</feature>
<feature type="binding site" evidence="12">
    <location>
        <position position="449"/>
    </location>
    <ligand>
        <name>Zn(2+)</name>
        <dbReference type="ChEBI" id="CHEBI:29105"/>
        <label>2</label>
    </ligand>
</feature>
<proteinExistence type="inferred from homology"/>
<dbReference type="Gene3D" id="3.40.50.300">
    <property type="entry name" value="P-loop containing nucleotide triphosphate hydrolases"/>
    <property type="match status" value="2"/>
</dbReference>
<comment type="cofactor">
    <cofactor evidence="12">
        <name>Zn(2+)</name>
        <dbReference type="ChEBI" id="CHEBI:29105"/>
    </cofactor>
    <text evidence="12">Binds 2 zinc ions per subunit.</text>
</comment>
<dbReference type="EC" id="5.6.2.4" evidence="12"/>
<evidence type="ECO:0000256" key="6">
    <source>
        <dbReference type="ARBA" id="ARBA00022806"/>
    </source>
</evidence>
<keyword evidence="9 12" id="KW-0238">DNA-binding</keyword>
<dbReference type="NCBIfam" id="TIGR00595">
    <property type="entry name" value="priA"/>
    <property type="match status" value="1"/>
</dbReference>
<evidence type="ECO:0000256" key="10">
    <source>
        <dbReference type="ARBA" id="ARBA00023235"/>
    </source>
</evidence>
<feature type="binding site" evidence="12">
    <location>
        <position position="477"/>
    </location>
    <ligand>
        <name>Zn(2+)</name>
        <dbReference type="ChEBI" id="CHEBI:29105"/>
        <label>1</label>
    </ligand>
</feature>
<dbReference type="InterPro" id="IPR041236">
    <property type="entry name" value="PriA_C"/>
</dbReference>
<dbReference type="FunFam" id="3.40.50.300:FF:000489">
    <property type="entry name" value="Primosome assembly protein PriA"/>
    <property type="match status" value="1"/>
</dbReference>
<dbReference type="Pfam" id="PF00271">
    <property type="entry name" value="Helicase_C"/>
    <property type="match status" value="1"/>
</dbReference>
<dbReference type="GO" id="GO:0006270">
    <property type="term" value="P:DNA replication initiation"/>
    <property type="evidence" value="ECO:0007669"/>
    <property type="project" value="TreeGrafter"/>
</dbReference>
<feature type="binding site" evidence="12">
    <location>
        <position position="464"/>
    </location>
    <ligand>
        <name>Zn(2+)</name>
        <dbReference type="ChEBI" id="CHEBI:29105"/>
        <label>2</label>
    </ligand>
</feature>
<keyword evidence="16" id="KW-1185">Reference proteome</keyword>
<evidence type="ECO:0000256" key="12">
    <source>
        <dbReference type="HAMAP-Rule" id="MF_00983"/>
    </source>
</evidence>
<protein>
    <recommendedName>
        <fullName evidence="12">Replication restart protein PriA</fullName>
    </recommendedName>
    <alternativeName>
        <fullName evidence="12">ATP-dependent DNA helicase PriA</fullName>
        <ecNumber evidence="12">5.6.2.4</ecNumber>
    </alternativeName>
    <alternativeName>
        <fullName evidence="12">DNA 3'-5' helicase PriA</fullName>
    </alternativeName>
</protein>
<evidence type="ECO:0000256" key="11">
    <source>
        <dbReference type="ARBA" id="ARBA00048988"/>
    </source>
</evidence>
<evidence type="ECO:0000256" key="7">
    <source>
        <dbReference type="ARBA" id="ARBA00022833"/>
    </source>
</evidence>
<evidence type="ECO:0000256" key="5">
    <source>
        <dbReference type="ARBA" id="ARBA00022801"/>
    </source>
</evidence>
<evidence type="ECO:0000313" key="16">
    <source>
        <dbReference type="Proteomes" id="UP000184526"/>
    </source>
</evidence>
<dbReference type="HAMAP" id="MF_00983">
    <property type="entry name" value="PriA"/>
    <property type="match status" value="1"/>
</dbReference>
<dbReference type="PROSITE" id="PS51192">
    <property type="entry name" value="HELICASE_ATP_BIND_1"/>
    <property type="match status" value="1"/>
</dbReference>
<dbReference type="Pfam" id="PF18074">
    <property type="entry name" value="PriA_C"/>
    <property type="match status" value="1"/>
</dbReference>
<dbReference type="SMART" id="SM00487">
    <property type="entry name" value="DEXDc"/>
    <property type="match status" value="1"/>
</dbReference>
<keyword evidence="6 12" id="KW-0347">Helicase</keyword>
<dbReference type="Gene3D" id="3.40.1440.60">
    <property type="entry name" value="PriA, 3(prime) DNA-binding domain"/>
    <property type="match status" value="1"/>
</dbReference>
<evidence type="ECO:0000256" key="1">
    <source>
        <dbReference type="ARBA" id="ARBA00022515"/>
    </source>
</evidence>
<dbReference type="InterPro" id="IPR042115">
    <property type="entry name" value="PriA_3primeBD_sf"/>
</dbReference>
<organism evidence="15 16">
    <name type="scientific">Clostridium collagenovorans DSM 3089</name>
    <dbReference type="NCBI Taxonomy" id="1121306"/>
    <lineage>
        <taxon>Bacteria</taxon>
        <taxon>Bacillati</taxon>
        <taxon>Bacillota</taxon>
        <taxon>Clostridia</taxon>
        <taxon>Eubacteriales</taxon>
        <taxon>Clostridiaceae</taxon>
        <taxon>Clostridium</taxon>
    </lineage>
</organism>
<dbReference type="AlphaFoldDB" id="A0A1M5SRT5"/>
<keyword evidence="7 12" id="KW-0862">Zinc</keyword>
<comment type="subunit">
    <text evidence="12">Component of the replication restart primosome.</text>
</comment>
<dbReference type="GO" id="GO:0003677">
    <property type="term" value="F:DNA binding"/>
    <property type="evidence" value="ECO:0007669"/>
    <property type="project" value="UniProtKB-UniRule"/>
</dbReference>
<evidence type="ECO:0000256" key="8">
    <source>
        <dbReference type="ARBA" id="ARBA00022840"/>
    </source>
</evidence>
<dbReference type="PANTHER" id="PTHR30580:SF0">
    <property type="entry name" value="PRIMOSOMAL PROTEIN N"/>
    <property type="match status" value="1"/>
</dbReference>
<dbReference type="GO" id="GO:0006269">
    <property type="term" value="P:DNA replication, synthesis of primer"/>
    <property type="evidence" value="ECO:0007669"/>
    <property type="project" value="UniProtKB-KW"/>
</dbReference>
<dbReference type="GO" id="GO:0006302">
    <property type="term" value="P:double-strand break repair"/>
    <property type="evidence" value="ECO:0007669"/>
    <property type="project" value="InterPro"/>
</dbReference>
<comment type="similarity">
    <text evidence="12">Belongs to the helicase family. PriA subfamily.</text>
</comment>
<accession>A0A1M5SRT5</accession>
<name>A0A1M5SRT5_9CLOT</name>
<evidence type="ECO:0000259" key="14">
    <source>
        <dbReference type="PROSITE" id="PS51194"/>
    </source>
</evidence>
<dbReference type="SUPFAM" id="SSF52540">
    <property type="entry name" value="P-loop containing nucleoside triphosphate hydrolases"/>
    <property type="match status" value="1"/>
</dbReference>
<evidence type="ECO:0000313" key="15">
    <source>
        <dbReference type="EMBL" id="SHH41232.1"/>
    </source>
</evidence>
<dbReference type="GO" id="GO:0016887">
    <property type="term" value="F:ATP hydrolysis activity"/>
    <property type="evidence" value="ECO:0007669"/>
    <property type="project" value="RHEA"/>
</dbReference>
<dbReference type="Pfam" id="PF00270">
    <property type="entry name" value="DEAD"/>
    <property type="match status" value="1"/>
</dbReference>